<evidence type="ECO:0000313" key="1">
    <source>
        <dbReference type="EMBL" id="KAA8917843.1"/>
    </source>
</evidence>
<protein>
    <recommendedName>
        <fullName evidence="3">DUF4939 domain-containing protein</fullName>
    </recommendedName>
</protein>
<evidence type="ECO:0000313" key="2">
    <source>
        <dbReference type="Proteomes" id="UP000761534"/>
    </source>
</evidence>
<dbReference type="EMBL" id="SWFS01000004">
    <property type="protein sequence ID" value="KAA8917843.1"/>
    <property type="molecule type" value="Genomic_DNA"/>
</dbReference>
<accession>A0A642VEN6</accession>
<keyword evidence="2" id="KW-1185">Reference proteome</keyword>
<comment type="caution">
    <text evidence="1">The sequence shown here is derived from an EMBL/GenBank/DDBJ whole genome shotgun (WGS) entry which is preliminary data.</text>
</comment>
<organism evidence="1 2">
    <name type="scientific">Trichomonascus ciferrii</name>
    <dbReference type="NCBI Taxonomy" id="44093"/>
    <lineage>
        <taxon>Eukaryota</taxon>
        <taxon>Fungi</taxon>
        <taxon>Dikarya</taxon>
        <taxon>Ascomycota</taxon>
        <taxon>Saccharomycotina</taxon>
        <taxon>Dipodascomycetes</taxon>
        <taxon>Dipodascales</taxon>
        <taxon>Trichomonascaceae</taxon>
        <taxon>Trichomonascus</taxon>
        <taxon>Trichomonascus ciferrii complex</taxon>
    </lineage>
</organism>
<name>A0A642VEN6_9ASCO</name>
<dbReference type="Proteomes" id="UP000761534">
    <property type="component" value="Unassembled WGS sequence"/>
</dbReference>
<evidence type="ECO:0008006" key="3">
    <source>
        <dbReference type="Google" id="ProtNLM"/>
    </source>
</evidence>
<sequence length="207" mass="25099">MLFKRRRRKPDFAVTVHCVDSYDFAHYLRTVLTRIEQQEKNYEYQLDLLNDDFSRKLSNYEQRYSWKLDNYQGHRDYLTDLYHRKQDFCREKLALRQMELKKAQQAALRKTASVRRTGDGVTPRPFSSGKHDALLFIEEFEEYASRRNIPDEPEIRISIFQHYLQGPAYEWIRPIIQNPQQFEHFYNNFEAFLDEFSRAFAGKPRHS</sequence>
<proteinExistence type="predicted"/>
<dbReference type="VEuPathDB" id="FungiDB:TRICI_000004"/>
<dbReference type="AlphaFoldDB" id="A0A642VEN6"/>
<reference evidence="1" key="1">
    <citation type="journal article" date="2019" name="G3 (Bethesda)">
        <title>Genome Assemblies of Two Rare Opportunistic Yeast Pathogens: Diutina rugosa (syn. Candida rugosa) and Trichomonascus ciferrii (syn. Candida ciferrii).</title>
        <authorList>
            <person name="Mixao V."/>
            <person name="Saus E."/>
            <person name="Hansen A.P."/>
            <person name="Lass-Florl C."/>
            <person name="Gabaldon T."/>
        </authorList>
    </citation>
    <scope>NUCLEOTIDE SEQUENCE</scope>
    <source>
        <strain evidence="1">CBS 4856</strain>
    </source>
</reference>
<gene>
    <name evidence="1" type="ORF">TRICI_000004</name>
</gene>